<feature type="compositionally biased region" description="Low complexity" evidence="1">
    <location>
        <begin position="367"/>
        <end position="387"/>
    </location>
</feature>
<keyword evidence="4" id="KW-1185">Reference proteome</keyword>
<dbReference type="EMBL" id="JACHKA010000001">
    <property type="protein sequence ID" value="MBB5984287.1"/>
    <property type="molecule type" value="Genomic_DNA"/>
</dbReference>
<keyword evidence="3" id="KW-0969">Cilium</keyword>
<organism evidence="3 4">
    <name type="scientific">Sphingobium lignivorans</name>
    <dbReference type="NCBI Taxonomy" id="2735886"/>
    <lineage>
        <taxon>Bacteria</taxon>
        <taxon>Pseudomonadati</taxon>
        <taxon>Pseudomonadota</taxon>
        <taxon>Alphaproteobacteria</taxon>
        <taxon>Sphingomonadales</taxon>
        <taxon>Sphingomonadaceae</taxon>
        <taxon>Sphingobium</taxon>
    </lineage>
</organism>
<feature type="region of interest" description="Disordered" evidence="1">
    <location>
        <begin position="268"/>
        <end position="407"/>
    </location>
</feature>
<gene>
    <name evidence="3" type="ORF">HNP60_000261</name>
</gene>
<feature type="domain" description="Flagellar hook-length control protein-like C-terminal" evidence="2">
    <location>
        <begin position="469"/>
        <end position="548"/>
    </location>
</feature>
<feature type="region of interest" description="Disordered" evidence="1">
    <location>
        <begin position="212"/>
        <end position="236"/>
    </location>
</feature>
<feature type="region of interest" description="Disordered" evidence="1">
    <location>
        <begin position="545"/>
        <end position="623"/>
    </location>
</feature>
<protein>
    <submittedName>
        <fullName evidence="3">Flagellar hook-length control protein FliK</fullName>
    </submittedName>
</protein>
<dbReference type="InterPro" id="IPR038610">
    <property type="entry name" value="FliK-like_C_sf"/>
</dbReference>
<dbReference type="Pfam" id="PF02120">
    <property type="entry name" value="Flg_hook"/>
    <property type="match status" value="1"/>
</dbReference>
<evidence type="ECO:0000313" key="4">
    <source>
        <dbReference type="Proteomes" id="UP001138540"/>
    </source>
</evidence>
<dbReference type="InterPro" id="IPR021136">
    <property type="entry name" value="Flagellar_hook_control-like_C"/>
</dbReference>
<keyword evidence="3" id="KW-0282">Flagellum</keyword>
<name>A0ABR6NAJ6_9SPHN</name>
<dbReference type="RefSeq" id="WP_184149202.1">
    <property type="nucleotide sequence ID" value="NZ_JACHKA010000001.1"/>
</dbReference>
<feature type="region of interest" description="Disordered" evidence="1">
    <location>
        <begin position="162"/>
        <end position="186"/>
    </location>
</feature>
<feature type="region of interest" description="Disordered" evidence="1">
    <location>
        <begin position="76"/>
        <end position="123"/>
    </location>
</feature>
<reference evidence="3 4" key="1">
    <citation type="submission" date="2020-08" db="EMBL/GenBank/DDBJ databases">
        <title>Exploring microbial biodiversity for novel pathways involved in the catabolism of aromatic compounds derived from lignin.</title>
        <authorList>
            <person name="Elkins J."/>
        </authorList>
    </citation>
    <scope>NUCLEOTIDE SEQUENCE [LARGE SCALE GENOMIC DNA]</scope>
    <source>
        <strain evidence="3 4">B1D3A</strain>
    </source>
</reference>
<accession>A0ABR6NAJ6</accession>
<sequence length="623" mass="63341">MMINLAGLMGRITGKGMAEESPQMAGGKAGQAQPQGVATGGAFAALVRHVAEADGQTGAGRPRLVVDNSADLAPSLAPTPAMSNLPAAISSDSEDMPVLDGGRPPAWQATTEAEGPDGVKSQPDDMVPAVPVHLSLAKQMAVRSSRAEKMAEAEALALAVRETPESDAPAEIVPVDEGTPDTAREADQPAMVTTPDRLDPALLEVAYLPAPASTNESAGAPPPARTSVDATPSATGPVRGAAVAMAGVAEQAEGQLSRSAPISEVGTEAPAVAPSHSAGRDIAVSRPATASEAATPEMTSPAQRPASPPTGERPVGIAAQAVSEQDGKSAPVVEMPNPAAVRPALKPDGSSGTVKASEAKSGMADQVPVAPAPSSTATASSSERPASFHASSEKGSSPARPNIGEAPSMSAPVRAIVEGLPPVLQSELMATPVRVVAGPAPAESAGAALGEQVIDMGVSGQWIDRMAREITDLAAGTGHSRFTLSPPHLGRLEIDLWRDGAETNVRLLAETDEAARRLAEGRPALQGDARLASISLGTITVEKAATQQDTAARDDRSGQPREGTNFAGQSGQQHGEGDARGRAGHGQQGDWVSRIARDEPNQRSDASSRLPSGRAADGRVRFA</sequence>
<evidence type="ECO:0000313" key="3">
    <source>
        <dbReference type="EMBL" id="MBB5984287.1"/>
    </source>
</evidence>
<keyword evidence="3" id="KW-0966">Cell projection</keyword>
<proteinExistence type="predicted"/>
<dbReference type="Gene3D" id="3.30.750.140">
    <property type="match status" value="1"/>
</dbReference>
<dbReference type="Proteomes" id="UP001138540">
    <property type="component" value="Unassembled WGS sequence"/>
</dbReference>
<comment type="caution">
    <text evidence="3">The sequence shown here is derived from an EMBL/GenBank/DDBJ whole genome shotgun (WGS) entry which is preliminary data.</text>
</comment>
<evidence type="ECO:0000259" key="2">
    <source>
        <dbReference type="Pfam" id="PF02120"/>
    </source>
</evidence>
<evidence type="ECO:0000256" key="1">
    <source>
        <dbReference type="SAM" id="MobiDB-lite"/>
    </source>
</evidence>